<protein>
    <submittedName>
        <fullName evidence="2">Short-chain dehydrogenase</fullName>
    </submittedName>
</protein>
<proteinExistence type="predicted"/>
<evidence type="ECO:0000259" key="1">
    <source>
        <dbReference type="SMART" id="SM01007"/>
    </source>
</evidence>
<gene>
    <name evidence="2" type="ORF">Psuf_000640</name>
</gene>
<dbReference type="Gene3D" id="3.40.225.10">
    <property type="entry name" value="Class II aldolase/adducin N-terminal domain"/>
    <property type="match status" value="1"/>
</dbReference>
<sequence>MGRRGGAPASDPLARLVYGSRLLGAEPDLVLHGGGNTSVKVTLPDLTGEPVDVLYVKGSGWDLATIEAPGFAPLRLDRLRALLRLERLSDTMMMHELRGAAIAPGAPDPSVEALLHALVPHPAVLHTHADALLALTDQPDGAAIVGDVFGDRVLVVPYTMPGFDLARRCAEVAPRDLGPRVTGIVLMHHGLFTFGADVEEAYRRHIELITCAERHLAGRPAARPTPDAPAPRVDPLRLARLRREVSAAAGGPMVLTRHDDPDIRAFVSRPDLASVAGRGPLTPDHVLRTKRIPLVGSDLDGYVRDYRRYFDTHRERRGTALTMLDPAPG</sequence>
<evidence type="ECO:0000313" key="3">
    <source>
        <dbReference type="Proteomes" id="UP000503011"/>
    </source>
</evidence>
<dbReference type="KEGG" id="psuu:Psuf_000640"/>
<dbReference type="Proteomes" id="UP000503011">
    <property type="component" value="Chromosome"/>
</dbReference>
<dbReference type="RefSeq" id="WP_197945713.1">
    <property type="nucleotide sequence ID" value="NZ_AP022871.1"/>
</dbReference>
<name>A0A6F8Y9X1_9ACTN</name>
<organism evidence="2 3">
    <name type="scientific">Phytohabitans suffuscus</name>
    <dbReference type="NCBI Taxonomy" id="624315"/>
    <lineage>
        <taxon>Bacteria</taxon>
        <taxon>Bacillati</taxon>
        <taxon>Actinomycetota</taxon>
        <taxon>Actinomycetes</taxon>
        <taxon>Micromonosporales</taxon>
        <taxon>Micromonosporaceae</taxon>
    </lineage>
</organism>
<evidence type="ECO:0000313" key="2">
    <source>
        <dbReference type="EMBL" id="BCB82751.1"/>
    </source>
</evidence>
<dbReference type="InterPro" id="IPR036409">
    <property type="entry name" value="Aldolase_II/adducin_N_sf"/>
</dbReference>
<dbReference type="AlphaFoldDB" id="A0A6F8Y9X1"/>
<dbReference type="EMBL" id="AP022871">
    <property type="protein sequence ID" value="BCB82751.1"/>
    <property type="molecule type" value="Genomic_DNA"/>
</dbReference>
<dbReference type="SMART" id="SM01007">
    <property type="entry name" value="Aldolase_II"/>
    <property type="match status" value="1"/>
</dbReference>
<accession>A0A6F8Y9X1</accession>
<dbReference type="Pfam" id="PF00596">
    <property type="entry name" value="Aldolase_II"/>
    <property type="match status" value="1"/>
</dbReference>
<reference evidence="2 3" key="1">
    <citation type="submission" date="2020-03" db="EMBL/GenBank/DDBJ databases">
        <title>Whole genome shotgun sequence of Phytohabitans suffuscus NBRC 105367.</title>
        <authorList>
            <person name="Komaki H."/>
            <person name="Tamura T."/>
        </authorList>
    </citation>
    <scope>NUCLEOTIDE SEQUENCE [LARGE SCALE GENOMIC DNA]</scope>
    <source>
        <strain evidence="2 3">NBRC 105367</strain>
    </source>
</reference>
<reference evidence="2 3" key="2">
    <citation type="submission" date="2020-03" db="EMBL/GenBank/DDBJ databases">
        <authorList>
            <person name="Ichikawa N."/>
            <person name="Kimura A."/>
            <person name="Kitahashi Y."/>
            <person name="Uohara A."/>
        </authorList>
    </citation>
    <scope>NUCLEOTIDE SEQUENCE [LARGE SCALE GENOMIC DNA]</scope>
    <source>
        <strain evidence="2 3">NBRC 105367</strain>
    </source>
</reference>
<feature type="domain" description="Class II aldolase/adducin N-terminal" evidence="1">
    <location>
        <begin position="15"/>
        <end position="216"/>
    </location>
</feature>
<dbReference type="InterPro" id="IPR001303">
    <property type="entry name" value="Aldolase_II/adducin_N"/>
</dbReference>
<dbReference type="SUPFAM" id="SSF53639">
    <property type="entry name" value="AraD/HMP-PK domain-like"/>
    <property type="match status" value="1"/>
</dbReference>
<keyword evidence="3" id="KW-1185">Reference proteome</keyword>